<dbReference type="GO" id="GO:0030272">
    <property type="term" value="F:5-formyltetrahydrofolate cyclo-ligase activity"/>
    <property type="evidence" value="ECO:0007669"/>
    <property type="project" value="UniProtKB-EC"/>
</dbReference>
<reference evidence="7" key="1">
    <citation type="submission" date="2016-10" db="EMBL/GenBank/DDBJ databases">
        <authorList>
            <person name="Varghese N."/>
            <person name="Submissions S."/>
        </authorList>
    </citation>
    <scope>NUCLEOTIDE SEQUENCE [LARGE SCALE GENOMIC DNA]</scope>
    <source>
        <strain evidence="7">CGMCC 4.7038</strain>
    </source>
</reference>
<evidence type="ECO:0000256" key="5">
    <source>
        <dbReference type="RuleBase" id="RU361279"/>
    </source>
</evidence>
<proteinExistence type="inferred from homology"/>
<keyword evidence="5" id="KW-0479">Metal-binding</keyword>
<dbReference type="Pfam" id="PF01812">
    <property type="entry name" value="5-FTHF_cyc-lig"/>
    <property type="match status" value="1"/>
</dbReference>
<gene>
    <name evidence="6" type="ORF">SAMN05443287_105117</name>
</gene>
<dbReference type="InterPro" id="IPR024185">
    <property type="entry name" value="FTHF_cligase-like_sf"/>
</dbReference>
<dbReference type="PANTHER" id="PTHR23407">
    <property type="entry name" value="ATPASE INHIBITOR/5-FORMYLTETRAHYDROFOLATE CYCLO-LIGASE"/>
    <property type="match status" value="1"/>
</dbReference>
<comment type="similarity">
    <text evidence="1 5">Belongs to the 5-formyltetrahydrofolate cyclo-ligase family.</text>
</comment>
<dbReference type="RefSeq" id="WP_092380556.1">
    <property type="nucleotide sequence ID" value="NZ_BOPI01000007.1"/>
</dbReference>
<feature type="binding site" evidence="4">
    <location>
        <position position="66"/>
    </location>
    <ligand>
        <name>substrate</name>
    </ligand>
</feature>
<feature type="binding site" evidence="4">
    <location>
        <begin position="15"/>
        <end position="19"/>
    </location>
    <ligand>
        <name>ATP</name>
        <dbReference type="ChEBI" id="CHEBI:30616"/>
    </ligand>
</feature>
<dbReference type="GO" id="GO:0035999">
    <property type="term" value="P:tetrahydrofolate interconversion"/>
    <property type="evidence" value="ECO:0007669"/>
    <property type="project" value="TreeGrafter"/>
</dbReference>
<dbReference type="InterPro" id="IPR002698">
    <property type="entry name" value="FTHF_cligase"/>
</dbReference>
<accession>A0A1H6ZHV0</accession>
<dbReference type="EC" id="6.3.3.2" evidence="5"/>
<dbReference type="STRING" id="1144548.SAMN05443287_105117"/>
<dbReference type="GO" id="GO:0005524">
    <property type="term" value="F:ATP binding"/>
    <property type="evidence" value="ECO:0007669"/>
    <property type="project" value="UniProtKB-KW"/>
</dbReference>
<comment type="catalytic activity">
    <reaction evidence="5">
        <text>(6S)-5-formyl-5,6,7,8-tetrahydrofolate + ATP = (6R)-5,10-methenyltetrahydrofolate + ADP + phosphate</text>
        <dbReference type="Rhea" id="RHEA:10488"/>
        <dbReference type="ChEBI" id="CHEBI:30616"/>
        <dbReference type="ChEBI" id="CHEBI:43474"/>
        <dbReference type="ChEBI" id="CHEBI:57455"/>
        <dbReference type="ChEBI" id="CHEBI:57457"/>
        <dbReference type="ChEBI" id="CHEBI:456216"/>
        <dbReference type="EC" id="6.3.3.2"/>
    </reaction>
</comment>
<organism evidence="6 7">
    <name type="scientific">Micromonospora phaseoli</name>
    <dbReference type="NCBI Taxonomy" id="1144548"/>
    <lineage>
        <taxon>Bacteria</taxon>
        <taxon>Bacillati</taxon>
        <taxon>Actinomycetota</taxon>
        <taxon>Actinomycetes</taxon>
        <taxon>Micromonosporales</taxon>
        <taxon>Micromonosporaceae</taxon>
        <taxon>Micromonospora</taxon>
    </lineage>
</organism>
<evidence type="ECO:0000313" key="6">
    <source>
        <dbReference type="EMBL" id="SEJ53133.1"/>
    </source>
</evidence>
<sequence>MPEFAEGAEVTHDAKREARVALLAARRARSEAERQSAAARVQAELTALVRRLRPDRVAAYAPVGGEPGGPDLPAVLADALPAGGRLLLPVLRDDLDLDWAVWAGPAAMIAAGRGIREPAGPRLGRTAIATAELVVVPALGVDRRGVRLGRGGGSYDRALARVPAGVLTVVPLHDGELVEALPAEPHDRPVRAVVTPTGGLQPLTALSGVVPHTSAGRTGGR</sequence>
<evidence type="ECO:0000256" key="1">
    <source>
        <dbReference type="ARBA" id="ARBA00010638"/>
    </source>
</evidence>
<dbReference type="OrthoDB" id="3242798at2"/>
<feature type="binding site" evidence="4">
    <location>
        <begin position="147"/>
        <end position="155"/>
    </location>
    <ligand>
        <name>ATP</name>
        <dbReference type="ChEBI" id="CHEBI:30616"/>
    </ligand>
</feature>
<dbReference type="EMBL" id="FNYV01000005">
    <property type="protein sequence ID" value="SEJ53133.1"/>
    <property type="molecule type" value="Genomic_DNA"/>
</dbReference>
<protein>
    <recommendedName>
        <fullName evidence="5">5-formyltetrahydrofolate cyclo-ligase</fullName>
        <ecNumber evidence="5">6.3.3.2</ecNumber>
    </recommendedName>
</protein>
<dbReference type="Proteomes" id="UP000198707">
    <property type="component" value="Unassembled WGS sequence"/>
</dbReference>
<keyword evidence="7" id="KW-1185">Reference proteome</keyword>
<keyword evidence="3 4" id="KW-0067">ATP-binding</keyword>
<evidence type="ECO:0000256" key="3">
    <source>
        <dbReference type="ARBA" id="ARBA00022840"/>
    </source>
</evidence>
<dbReference type="AlphaFoldDB" id="A0A1H6ZHV0"/>
<dbReference type="GO" id="GO:0046872">
    <property type="term" value="F:metal ion binding"/>
    <property type="evidence" value="ECO:0007669"/>
    <property type="project" value="UniProtKB-KW"/>
</dbReference>
<dbReference type="NCBIfam" id="TIGR02727">
    <property type="entry name" value="MTHFS_bact"/>
    <property type="match status" value="1"/>
</dbReference>
<evidence type="ECO:0000256" key="2">
    <source>
        <dbReference type="ARBA" id="ARBA00022741"/>
    </source>
</evidence>
<dbReference type="Gene3D" id="3.40.50.10420">
    <property type="entry name" value="NagB/RpiA/CoA transferase-like"/>
    <property type="match status" value="1"/>
</dbReference>
<dbReference type="PIRSF" id="PIRSF006806">
    <property type="entry name" value="FTHF_cligase"/>
    <property type="match status" value="1"/>
</dbReference>
<dbReference type="PANTHER" id="PTHR23407:SF1">
    <property type="entry name" value="5-FORMYLTETRAHYDROFOLATE CYCLO-LIGASE"/>
    <property type="match status" value="1"/>
</dbReference>
<comment type="cofactor">
    <cofactor evidence="5">
        <name>Mg(2+)</name>
        <dbReference type="ChEBI" id="CHEBI:18420"/>
    </cofactor>
</comment>
<dbReference type="InterPro" id="IPR037171">
    <property type="entry name" value="NagB/RpiA_transferase-like"/>
</dbReference>
<dbReference type="SUPFAM" id="SSF100950">
    <property type="entry name" value="NagB/RpiA/CoA transferase-like"/>
    <property type="match status" value="1"/>
</dbReference>
<dbReference type="GO" id="GO:0009396">
    <property type="term" value="P:folic acid-containing compound biosynthetic process"/>
    <property type="evidence" value="ECO:0007669"/>
    <property type="project" value="TreeGrafter"/>
</dbReference>
<evidence type="ECO:0000256" key="4">
    <source>
        <dbReference type="PIRSR" id="PIRSR006806-1"/>
    </source>
</evidence>
<evidence type="ECO:0000313" key="7">
    <source>
        <dbReference type="Proteomes" id="UP000198707"/>
    </source>
</evidence>
<name>A0A1H6ZHV0_9ACTN</name>
<keyword evidence="2 4" id="KW-0547">Nucleotide-binding</keyword>
<keyword evidence="5" id="KW-0460">Magnesium</keyword>
<keyword evidence="6" id="KW-0436">Ligase</keyword>